<feature type="transmembrane region" description="Helical" evidence="3">
    <location>
        <begin position="149"/>
        <end position="172"/>
    </location>
</feature>
<feature type="compositionally biased region" description="Basic and acidic residues" evidence="2">
    <location>
        <begin position="1"/>
        <end position="13"/>
    </location>
</feature>
<dbReference type="InterPro" id="IPR006135">
    <property type="entry name" value="T3SS_substrate_exporter"/>
</dbReference>
<protein>
    <submittedName>
        <fullName evidence="4">Flagellar biosynthesis protein FlhB</fullName>
    </submittedName>
</protein>
<name>A0A5E4YPQ3_9BURK</name>
<dbReference type="GO" id="GO:0009306">
    <property type="term" value="P:protein secretion"/>
    <property type="evidence" value="ECO:0007669"/>
    <property type="project" value="InterPro"/>
</dbReference>
<keyword evidence="3" id="KW-1133">Transmembrane helix</keyword>
<feature type="region of interest" description="Disordered" evidence="2">
    <location>
        <begin position="1"/>
        <end position="24"/>
    </location>
</feature>
<dbReference type="RefSeq" id="WP_150691540.1">
    <property type="nucleotide sequence ID" value="NZ_CABPSJ010000008.1"/>
</dbReference>
<dbReference type="Proteomes" id="UP000337189">
    <property type="component" value="Unassembled WGS sequence"/>
</dbReference>
<keyword evidence="4" id="KW-0969">Cilium</keyword>
<evidence type="ECO:0000313" key="4">
    <source>
        <dbReference type="EMBL" id="VVE50328.1"/>
    </source>
</evidence>
<sequence length="370" mass="40824">MADQDLDRNEKATPHKLRKAREKGSVGKSADVPAAVVFIVAVAYCHANAWDAINRFLAIEQRLFASMSLASARDRIYSIALWKSVLGQLSDLFFPLLFAICIGGGLANVVQTGPVFAPKALVLDINRLNPVNGFKKLLSMRSLFDTARALLKLTVLAVVTYLAMQHIAPNLVSLAALPPQGMVRLFLNDLTSIGLACGAALACLAVLDFAYSRREFNKQMRMSRREVKDESKQREGDASIRARLKAMRKEMLAKMTSVADTKNADVIITNPTHFAVALRYEHGVMSSPQVLSKGTGQLAWMIRTIAMRHAIPIVQNPPLARELYFRALIGHHVPAHTFAQVARIMVWVLSMRDAQRRARERDVNAVGGAT</sequence>
<accession>A0A5E4YPQ3</accession>
<feature type="transmembrane region" description="Helical" evidence="3">
    <location>
        <begin position="92"/>
        <end position="110"/>
    </location>
</feature>
<dbReference type="GO" id="GO:0005886">
    <property type="term" value="C:plasma membrane"/>
    <property type="evidence" value="ECO:0007669"/>
    <property type="project" value="TreeGrafter"/>
</dbReference>
<reference evidence="4 5" key="1">
    <citation type="submission" date="2019-08" db="EMBL/GenBank/DDBJ databases">
        <authorList>
            <person name="Peeters C."/>
        </authorList>
    </citation>
    <scope>NUCLEOTIDE SEQUENCE [LARGE SCALE GENOMIC DNA]</scope>
    <source>
        <strain evidence="4 5">LMG 31110</strain>
    </source>
</reference>
<dbReference type="PANTHER" id="PTHR30531">
    <property type="entry name" value="FLAGELLAR BIOSYNTHETIC PROTEIN FLHB"/>
    <property type="match status" value="1"/>
</dbReference>
<dbReference type="PANTHER" id="PTHR30531:SF12">
    <property type="entry name" value="FLAGELLAR BIOSYNTHETIC PROTEIN FLHB"/>
    <property type="match status" value="1"/>
</dbReference>
<organism evidence="4 5">
    <name type="scientific">Pandoraea communis</name>
    <dbReference type="NCBI Taxonomy" id="2508297"/>
    <lineage>
        <taxon>Bacteria</taxon>
        <taxon>Pseudomonadati</taxon>
        <taxon>Pseudomonadota</taxon>
        <taxon>Betaproteobacteria</taxon>
        <taxon>Burkholderiales</taxon>
        <taxon>Burkholderiaceae</taxon>
        <taxon>Pandoraea</taxon>
    </lineage>
</organism>
<dbReference type="OrthoDB" id="9807950at2"/>
<dbReference type="SUPFAM" id="SSF160544">
    <property type="entry name" value="EscU C-terminal domain-like"/>
    <property type="match status" value="1"/>
</dbReference>
<evidence type="ECO:0000313" key="5">
    <source>
        <dbReference type="Proteomes" id="UP000337189"/>
    </source>
</evidence>
<keyword evidence="4" id="KW-0282">Flagellum</keyword>
<dbReference type="PRINTS" id="PR00950">
    <property type="entry name" value="TYPE3IMSPROT"/>
</dbReference>
<proteinExistence type="inferred from homology"/>
<evidence type="ECO:0000256" key="2">
    <source>
        <dbReference type="SAM" id="MobiDB-lite"/>
    </source>
</evidence>
<keyword evidence="3" id="KW-0812">Transmembrane</keyword>
<keyword evidence="3" id="KW-0472">Membrane</keyword>
<evidence type="ECO:0000256" key="1">
    <source>
        <dbReference type="ARBA" id="ARBA00010690"/>
    </source>
</evidence>
<dbReference type="Gene3D" id="3.40.1690.10">
    <property type="entry name" value="secretion proteins EscU"/>
    <property type="match status" value="1"/>
</dbReference>
<feature type="transmembrane region" description="Helical" evidence="3">
    <location>
        <begin position="192"/>
        <end position="211"/>
    </location>
</feature>
<comment type="similarity">
    <text evidence="1">Belongs to the type III secretion exporter family.</text>
</comment>
<keyword evidence="4" id="KW-0966">Cell projection</keyword>
<gene>
    <name evidence="4" type="ORF">PCO31110_04706</name>
</gene>
<dbReference type="InterPro" id="IPR029025">
    <property type="entry name" value="T3SS_substrate_exporter_C"/>
</dbReference>
<dbReference type="Pfam" id="PF01312">
    <property type="entry name" value="Bac_export_2"/>
    <property type="match status" value="1"/>
</dbReference>
<dbReference type="EMBL" id="CABPSJ010000008">
    <property type="protein sequence ID" value="VVE50328.1"/>
    <property type="molecule type" value="Genomic_DNA"/>
</dbReference>
<evidence type="ECO:0000256" key="3">
    <source>
        <dbReference type="SAM" id="Phobius"/>
    </source>
</evidence>
<dbReference type="AlphaFoldDB" id="A0A5E4YPQ3"/>